<proteinExistence type="predicted"/>
<keyword evidence="1" id="KW-0812">Transmembrane</keyword>
<keyword evidence="1" id="KW-0472">Membrane</keyword>
<organism evidence="2">
    <name type="scientific">marine metagenome</name>
    <dbReference type="NCBI Taxonomy" id="408172"/>
    <lineage>
        <taxon>unclassified sequences</taxon>
        <taxon>metagenomes</taxon>
        <taxon>ecological metagenomes</taxon>
    </lineage>
</organism>
<evidence type="ECO:0000256" key="1">
    <source>
        <dbReference type="SAM" id="Phobius"/>
    </source>
</evidence>
<feature type="transmembrane region" description="Helical" evidence="1">
    <location>
        <begin position="16"/>
        <end position="34"/>
    </location>
</feature>
<name>A0A382TQ30_9ZZZZ</name>
<gene>
    <name evidence="2" type="ORF">METZ01_LOCUS376716</name>
</gene>
<keyword evidence="1" id="KW-1133">Transmembrane helix</keyword>
<dbReference type="AlphaFoldDB" id="A0A382TQ30"/>
<reference evidence="2" key="1">
    <citation type="submission" date="2018-05" db="EMBL/GenBank/DDBJ databases">
        <authorList>
            <person name="Lanie J.A."/>
            <person name="Ng W.-L."/>
            <person name="Kazmierczak K.M."/>
            <person name="Andrzejewski T.M."/>
            <person name="Davidsen T.M."/>
            <person name="Wayne K.J."/>
            <person name="Tettelin H."/>
            <person name="Glass J.I."/>
            <person name="Rusch D."/>
            <person name="Podicherti R."/>
            <person name="Tsui H.-C.T."/>
            <person name="Winkler M.E."/>
        </authorList>
    </citation>
    <scope>NUCLEOTIDE SEQUENCE</scope>
</reference>
<evidence type="ECO:0000313" key="2">
    <source>
        <dbReference type="EMBL" id="SVD23862.1"/>
    </source>
</evidence>
<dbReference type="EMBL" id="UINC01138115">
    <property type="protein sequence ID" value="SVD23862.1"/>
    <property type="molecule type" value="Genomic_DNA"/>
</dbReference>
<accession>A0A382TQ30</accession>
<sequence length="41" mass="4774">MAGQDWFAILFNVHEHIYKVLFLIVSLIGLKPVFMNPKIDD</sequence>
<protein>
    <submittedName>
        <fullName evidence="2">Uncharacterized protein</fullName>
    </submittedName>
</protein>